<keyword evidence="1" id="KW-0812">Transmembrane</keyword>
<sequence length="162" mass="18322">MPAERWLPVDAIALGNAIDLNQYKQLTGVPWPHPVGNDTDSPIERLVQEVKATMWTELPLLAIAEAYKKRAEDLIARGGGARAVYIEYAKYLVLHPEEESEDYKKVFMNVRALEQAILENTTLPERLHNLQSAPTRSANITWTFFLLGLFTVSALSVFLRRS</sequence>
<comment type="caution">
    <text evidence="2">The sequence shown here is derived from an EMBL/GenBank/DDBJ whole genome shotgun (WGS) entry which is preliminary data.</text>
</comment>
<reference evidence="2" key="1">
    <citation type="submission" date="2023-03" db="EMBL/GenBank/DDBJ databases">
        <title>Massive genome expansion in bonnet fungi (Mycena s.s.) driven by repeated elements and novel gene families across ecological guilds.</title>
        <authorList>
            <consortium name="Lawrence Berkeley National Laboratory"/>
            <person name="Harder C.B."/>
            <person name="Miyauchi S."/>
            <person name="Viragh M."/>
            <person name="Kuo A."/>
            <person name="Thoen E."/>
            <person name="Andreopoulos B."/>
            <person name="Lu D."/>
            <person name="Skrede I."/>
            <person name="Drula E."/>
            <person name="Henrissat B."/>
            <person name="Morin E."/>
            <person name="Kohler A."/>
            <person name="Barry K."/>
            <person name="LaButti K."/>
            <person name="Morin E."/>
            <person name="Salamov A."/>
            <person name="Lipzen A."/>
            <person name="Mereny Z."/>
            <person name="Hegedus B."/>
            <person name="Baldrian P."/>
            <person name="Stursova M."/>
            <person name="Weitz H."/>
            <person name="Taylor A."/>
            <person name="Grigoriev I.V."/>
            <person name="Nagy L.G."/>
            <person name="Martin F."/>
            <person name="Kauserud H."/>
        </authorList>
    </citation>
    <scope>NUCLEOTIDE SEQUENCE</scope>
    <source>
        <strain evidence="2">CBHHK182m</strain>
    </source>
</reference>
<dbReference type="Proteomes" id="UP001215598">
    <property type="component" value="Unassembled WGS sequence"/>
</dbReference>
<protein>
    <submittedName>
        <fullName evidence="2">Uncharacterized protein</fullName>
    </submittedName>
</protein>
<keyword evidence="1" id="KW-0472">Membrane</keyword>
<proteinExistence type="predicted"/>
<organism evidence="2 3">
    <name type="scientific">Mycena metata</name>
    <dbReference type="NCBI Taxonomy" id="1033252"/>
    <lineage>
        <taxon>Eukaryota</taxon>
        <taxon>Fungi</taxon>
        <taxon>Dikarya</taxon>
        <taxon>Basidiomycota</taxon>
        <taxon>Agaricomycotina</taxon>
        <taxon>Agaricomycetes</taxon>
        <taxon>Agaricomycetidae</taxon>
        <taxon>Agaricales</taxon>
        <taxon>Marasmiineae</taxon>
        <taxon>Mycenaceae</taxon>
        <taxon>Mycena</taxon>
    </lineage>
</organism>
<keyword evidence="1" id="KW-1133">Transmembrane helix</keyword>
<dbReference type="AlphaFoldDB" id="A0AAD7K4P1"/>
<gene>
    <name evidence="2" type="ORF">B0H16DRAFT_1879217</name>
</gene>
<keyword evidence="3" id="KW-1185">Reference proteome</keyword>
<evidence type="ECO:0000313" key="2">
    <source>
        <dbReference type="EMBL" id="KAJ7777062.1"/>
    </source>
</evidence>
<evidence type="ECO:0000313" key="3">
    <source>
        <dbReference type="Proteomes" id="UP001215598"/>
    </source>
</evidence>
<accession>A0AAD7K4P1</accession>
<feature type="transmembrane region" description="Helical" evidence="1">
    <location>
        <begin position="140"/>
        <end position="159"/>
    </location>
</feature>
<evidence type="ECO:0000256" key="1">
    <source>
        <dbReference type="SAM" id="Phobius"/>
    </source>
</evidence>
<name>A0AAD7K4P1_9AGAR</name>
<dbReference type="EMBL" id="JARKIB010000008">
    <property type="protein sequence ID" value="KAJ7777062.1"/>
    <property type="molecule type" value="Genomic_DNA"/>
</dbReference>